<dbReference type="InterPro" id="IPR002477">
    <property type="entry name" value="Peptidoglycan-bd-like"/>
</dbReference>
<dbReference type="InterPro" id="IPR031304">
    <property type="entry name" value="SLT_2"/>
</dbReference>
<dbReference type="Pfam" id="PF13406">
    <property type="entry name" value="SLT_2"/>
    <property type="match status" value="1"/>
</dbReference>
<evidence type="ECO:0000313" key="3">
    <source>
        <dbReference type="EMBL" id="WOJ94029.1"/>
    </source>
</evidence>
<dbReference type="Proteomes" id="UP001626537">
    <property type="component" value="Chromosome"/>
</dbReference>
<keyword evidence="4" id="KW-1185">Reference proteome</keyword>
<dbReference type="PANTHER" id="PTHR30163:SF8">
    <property type="entry name" value="LYTIC MUREIN TRANSGLYCOSYLASE"/>
    <property type="match status" value="1"/>
</dbReference>
<dbReference type="InterPro" id="IPR043426">
    <property type="entry name" value="MltB-like"/>
</dbReference>
<dbReference type="InterPro" id="IPR023346">
    <property type="entry name" value="Lysozyme-like_dom_sf"/>
</dbReference>
<name>A0ABZ0I3E2_9GAMM</name>
<reference evidence="3 4" key="1">
    <citation type="submission" date="2023-10" db="EMBL/GenBank/DDBJ databases">
        <title>Two novel species belonging to the OM43/NOR5 clade.</title>
        <authorList>
            <person name="Park M."/>
        </authorList>
    </citation>
    <scope>NUCLEOTIDE SEQUENCE [LARGE SCALE GENOMIC DNA]</scope>
    <source>
        <strain evidence="3 4">IMCC43200</strain>
    </source>
</reference>
<dbReference type="SUPFAM" id="SSF53955">
    <property type="entry name" value="Lysozyme-like"/>
    <property type="match status" value="1"/>
</dbReference>
<dbReference type="EMBL" id="CP136864">
    <property type="protein sequence ID" value="WOJ94029.1"/>
    <property type="molecule type" value="Genomic_DNA"/>
</dbReference>
<protein>
    <submittedName>
        <fullName evidence="3">Lytic murein transglycosylase</fullName>
    </submittedName>
</protein>
<dbReference type="InterPro" id="IPR036365">
    <property type="entry name" value="PGBD-like_sf"/>
</dbReference>
<dbReference type="Gene3D" id="1.10.530.10">
    <property type="match status" value="1"/>
</dbReference>
<dbReference type="PANTHER" id="PTHR30163">
    <property type="entry name" value="MEMBRANE-BOUND LYTIC MUREIN TRANSGLYCOSYLASE B"/>
    <property type="match status" value="1"/>
</dbReference>
<dbReference type="SUPFAM" id="SSF47090">
    <property type="entry name" value="PGBD-like"/>
    <property type="match status" value="1"/>
</dbReference>
<dbReference type="InterPro" id="IPR011970">
    <property type="entry name" value="MltB_2"/>
</dbReference>
<feature type="domain" description="Transglycosylase SLT" evidence="2">
    <location>
        <begin position="42"/>
        <end position="333"/>
    </location>
</feature>
<proteinExistence type="predicted"/>
<dbReference type="Pfam" id="PF01471">
    <property type="entry name" value="PG_binding_1"/>
    <property type="match status" value="1"/>
</dbReference>
<organism evidence="3 4">
    <name type="scientific">Congregibacter variabilis</name>
    <dbReference type="NCBI Taxonomy" id="3081200"/>
    <lineage>
        <taxon>Bacteria</taxon>
        <taxon>Pseudomonadati</taxon>
        <taxon>Pseudomonadota</taxon>
        <taxon>Gammaproteobacteria</taxon>
        <taxon>Cellvibrionales</taxon>
        <taxon>Halieaceae</taxon>
        <taxon>Congregibacter</taxon>
    </lineage>
</organism>
<dbReference type="NCBIfam" id="TIGR02283">
    <property type="entry name" value="MltB_2"/>
    <property type="match status" value="1"/>
</dbReference>
<evidence type="ECO:0000259" key="2">
    <source>
        <dbReference type="Pfam" id="PF13406"/>
    </source>
</evidence>
<dbReference type="CDD" id="cd13399">
    <property type="entry name" value="Slt35-like"/>
    <property type="match status" value="1"/>
</dbReference>
<dbReference type="Gene3D" id="1.10.101.10">
    <property type="entry name" value="PGBD-like superfamily/PGBD"/>
    <property type="match status" value="1"/>
</dbReference>
<evidence type="ECO:0000259" key="1">
    <source>
        <dbReference type="Pfam" id="PF01471"/>
    </source>
</evidence>
<gene>
    <name evidence="3" type="ORF">R0135_02390</name>
</gene>
<dbReference type="Gene3D" id="1.10.8.350">
    <property type="entry name" value="Bacterial muramidase"/>
    <property type="match status" value="1"/>
</dbReference>
<feature type="domain" description="Peptidoglycan binding-like" evidence="1">
    <location>
        <begin position="355"/>
        <end position="408"/>
    </location>
</feature>
<evidence type="ECO:0000313" key="4">
    <source>
        <dbReference type="Proteomes" id="UP001626537"/>
    </source>
</evidence>
<dbReference type="InterPro" id="IPR036366">
    <property type="entry name" value="PGBDSf"/>
</dbReference>
<sequence>MSRAVVCQGIVLEMQVRRLLFAVLSALFLCPGFSAASDPVSFEGCVTSLGERAQLAGVDTALIQRVLPELAPLERVLELDAKQPEFVQTFGEYVHGRVTPGRVERGRALLKKYQTFFQELSQRYGVPPRYLVAFWGLETNYGSYLGNVPTLNALATLACDPRRSEFFAAQFVNALQIMQREALSQETLRGSWAGAVGHTQFMPSSYLRYAVDGDGDGSVDLWSSERDALASGANFLRSLGWTPELRWGRPVVLPADFPYELASLGEARSLHAWASLGVRQLDGATVPALDVDASLLLPAGYLGPAFLVYENFRVIMRWNHSQSYALSVGLLADRLAGAGPQLLPEETSARLLSSKIEDAQRALNALGHDAGEADGVLGSRTRAALRAFQLDHGLPADGYPNATTLETLGAVALP</sequence>
<accession>A0ABZ0I3E2</accession>
<dbReference type="RefSeq" id="WP_407348668.1">
    <property type="nucleotide sequence ID" value="NZ_CP136864.1"/>
</dbReference>